<comment type="caution">
    <text evidence="3">The sequence shown here is derived from an EMBL/GenBank/DDBJ whole genome shotgun (WGS) entry which is preliminary data.</text>
</comment>
<sequence>MSPIYLIDDQPIANFITKKLLQIEGYDQNVQDFTNPVEAFNVIKEEEKDVLIFLDLNMPEMSGWDFLDKMKTMGLAHRTIILTSSTSELDHEKAREYPWVIDYVVKPLNKDKFIELAMHLNQSQV</sequence>
<proteinExistence type="predicted"/>
<dbReference type="SMART" id="SM00448">
    <property type="entry name" value="REC"/>
    <property type="match status" value="1"/>
</dbReference>
<evidence type="ECO:0000259" key="2">
    <source>
        <dbReference type="PROSITE" id="PS50110"/>
    </source>
</evidence>
<keyword evidence="1" id="KW-0597">Phosphoprotein</keyword>
<protein>
    <submittedName>
        <fullName evidence="3">Response regulator</fullName>
    </submittedName>
</protein>
<gene>
    <name evidence="3" type="ORF">RM553_08785</name>
</gene>
<evidence type="ECO:0000313" key="4">
    <source>
        <dbReference type="Proteomes" id="UP001262889"/>
    </source>
</evidence>
<dbReference type="InterPro" id="IPR052893">
    <property type="entry name" value="TCS_response_regulator"/>
</dbReference>
<reference evidence="3 4" key="1">
    <citation type="submission" date="2023-09" db="EMBL/GenBank/DDBJ databases">
        <authorList>
            <person name="Rey-Velasco X."/>
        </authorList>
    </citation>
    <scope>NUCLEOTIDE SEQUENCE [LARGE SCALE GENOMIC DNA]</scope>
    <source>
        <strain evidence="3 4">F363</strain>
    </source>
</reference>
<name>A0ABU3C9B4_9FLAO</name>
<keyword evidence="4" id="KW-1185">Reference proteome</keyword>
<dbReference type="InterPro" id="IPR011006">
    <property type="entry name" value="CheY-like_superfamily"/>
</dbReference>
<dbReference type="InterPro" id="IPR001789">
    <property type="entry name" value="Sig_transdc_resp-reg_receiver"/>
</dbReference>
<dbReference type="EMBL" id="JAVRHQ010000008">
    <property type="protein sequence ID" value="MDT0642924.1"/>
    <property type="molecule type" value="Genomic_DNA"/>
</dbReference>
<dbReference type="Pfam" id="PF00072">
    <property type="entry name" value="Response_reg"/>
    <property type="match status" value="1"/>
</dbReference>
<dbReference type="PANTHER" id="PTHR44520:SF2">
    <property type="entry name" value="RESPONSE REGULATOR RCP1"/>
    <property type="match status" value="1"/>
</dbReference>
<organism evidence="3 4">
    <name type="scientific">Autumnicola tepida</name>
    <dbReference type="NCBI Taxonomy" id="3075595"/>
    <lineage>
        <taxon>Bacteria</taxon>
        <taxon>Pseudomonadati</taxon>
        <taxon>Bacteroidota</taxon>
        <taxon>Flavobacteriia</taxon>
        <taxon>Flavobacteriales</taxon>
        <taxon>Flavobacteriaceae</taxon>
        <taxon>Autumnicola</taxon>
    </lineage>
</organism>
<dbReference type="PANTHER" id="PTHR44520">
    <property type="entry name" value="RESPONSE REGULATOR RCP1-RELATED"/>
    <property type="match status" value="1"/>
</dbReference>
<dbReference type="CDD" id="cd00156">
    <property type="entry name" value="REC"/>
    <property type="match status" value="1"/>
</dbReference>
<feature type="domain" description="Response regulatory" evidence="2">
    <location>
        <begin position="3"/>
        <end position="121"/>
    </location>
</feature>
<feature type="modified residue" description="4-aspartylphosphate" evidence="1">
    <location>
        <position position="55"/>
    </location>
</feature>
<dbReference type="Proteomes" id="UP001262889">
    <property type="component" value="Unassembled WGS sequence"/>
</dbReference>
<dbReference type="PROSITE" id="PS50110">
    <property type="entry name" value="RESPONSE_REGULATORY"/>
    <property type="match status" value="1"/>
</dbReference>
<evidence type="ECO:0000256" key="1">
    <source>
        <dbReference type="PROSITE-ProRule" id="PRU00169"/>
    </source>
</evidence>
<evidence type="ECO:0000313" key="3">
    <source>
        <dbReference type="EMBL" id="MDT0642924.1"/>
    </source>
</evidence>
<dbReference type="Gene3D" id="3.40.50.2300">
    <property type="match status" value="1"/>
</dbReference>
<dbReference type="SUPFAM" id="SSF52172">
    <property type="entry name" value="CheY-like"/>
    <property type="match status" value="1"/>
</dbReference>
<dbReference type="RefSeq" id="WP_311534545.1">
    <property type="nucleotide sequence ID" value="NZ_JAVRHQ010000008.1"/>
</dbReference>
<accession>A0ABU3C9B4</accession>